<keyword evidence="2" id="KW-1185">Reference proteome</keyword>
<name>A0A7R9AD34_9CRUS</name>
<dbReference type="Proteomes" id="UP000677054">
    <property type="component" value="Unassembled WGS sequence"/>
</dbReference>
<evidence type="ECO:0000313" key="2">
    <source>
        <dbReference type="Proteomes" id="UP000677054"/>
    </source>
</evidence>
<dbReference type="EMBL" id="LR903402">
    <property type="protein sequence ID" value="CAD7251858.1"/>
    <property type="molecule type" value="Genomic_DNA"/>
</dbReference>
<sequence length="91" mass="10417">MMFPQVTCEVGRLTCRSPDDARELEISGSLAYLFDAVDGQQRLQEQISDDPENPLKEDPNEGIVEEPFEIPELRERLRVSRPTTLSSTFLY</sequence>
<organism evidence="1">
    <name type="scientific">Darwinula stevensoni</name>
    <dbReference type="NCBI Taxonomy" id="69355"/>
    <lineage>
        <taxon>Eukaryota</taxon>
        <taxon>Metazoa</taxon>
        <taxon>Ecdysozoa</taxon>
        <taxon>Arthropoda</taxon>
        <taxon>Crustacea</taxon>
        <taxon>Oligostraca</taxon>
        <taxon>Ostracoda</taxon>
        <taxon>Podocopa</taxon>
        <taxon>Podocopida</taxon>
        <taxon>Darwinulocopina</taxon>
        <taxon>Darwinuloidea</taxon>
        <taxon>Darwinulidae</taxon>
        <taxon>Darwinula</taxon>
    </lineage>
</organism>
<proteinExistence type="predicted"/>
<evidence type="ECO:0000313" key="1">
    <source>
        <dbReference type="EMBL" id="CAD7251858.1"/>
    </source>
</evidence>
<protein>
    <submittedName>
        <fullName evidence="1">Uncharacterized protein</fullName>
    </submittedName>
</protein>
<gene>
    <name evidence="1" type="ORF">DSTB1V02_LOCUS11620</name>
</gene>
<accession>A0A7R9AD34</accession>
<reference evidence="1" key="1">
    <citation type="submission" date="2020-11" db="EMBL/GenBank/DDBJ databases">
        <authorList>
            <person name="Tran Van P."/>
        </authorList>
    </citation>
    <scope>NUCLEOTIDE SEQUENCE</scope>
</reference>
<dbReference type="EMBL" id="CAJPEV010003885">
    <property type="protein sequence ID" value="CAG0900745.1"/>
    <property type="molecule type" value="Genomic_DNA"/>
</dbReference>
<dbReference type="AlphaFoldDB" id="A0A7R9AD34"/>